<comment type="caution">
    <text evidence="2">The sequence shown here is derived from an EMBL/GenBank/DDBJ whole genome shotgun (WGS) entry which is preliminary data.</text>
</comment>
<keyword evidence="3" id="KW-1185">Reference proteome</keyword>
<evidence type="ECO:0000256" key="1">
    <source>
        <dbReference type="SAM" id="MobiDB-lite"/>
    </source>
</evidence>
<dbReference type="AlphaFoldDB" id="A0A9Q3F5R9"/>
<feature type="compositionally biased region" description="Basic and acidic residues" evidence="1">
    <location>
        <begin position="39"/>
        <end position="61"/>
    </location>
</feature>
<proteinExistence type="predicted"/>
<dbReference type="EMBL" id="AVOT02036427">
    <property type="protein sequence ID" value="MBW0530916.1"/>
    <property type="molecule type" value="Genomic_DNA"/>
</dbReference>
<name>A0A9Q3F5R9_9BASI</name>
<feature type="compositionally biased region" description="Basic and acidic residues" evidence="1">
    <location>
        <begin position="70"/>
        <end position="83"/>
    </location>
</feature>
<dbReference type="Proteomes" id="UP000765509">
    <property type="component" value="Unassembled WGS sequence"/>
</dbReference>
<accession>A0A9Q3F5R9</accession>
<organism evidence="2 3">
    <name type="scientific">Austropuccinia psidii MF-1</name>
    <dbReference type="NCBI Taxonomy" id="1389203"/>
    <lineage>
        <taxon>Eukaryota</taxon>
        <taxon>Fungi</taxon>
        <taxon>Dikarya</taxon>
        <taxon>Basidiomycota</taxon>
        <taxon>Pucciniomycotina</taxon>
        <taxon>Pucciniomycetes</taxon>
        <taxon>Pucciniales</taxon>
        <taxon>Sphaerophragmiaceae</taxon>
        <taxon>Austropuccinia</taxon>
    </lineage>
</organism>
<evidence type="ECO:0000313" key="2">
    <source>
        <dbReference type="EMBL" id="MBW0530916.1"/>
    </source>
</evidence>
<protein>
    <submittedName>
        <fullName evidence="2">Uncharacterized protein</fullName>
    </submittedName>
</protein>
<feature type="region of interest" description="Disordered" evidence="1">
    <location>
        <begin position="26"/>
        <end position="159"/>
    </location>
</feature>
<evidence type="ECO:0000313" key="3">
    <source>
        <dbReference type="Proteomes" id="UP000765509"/>
    </source>
</evidence>
<sequence length="173" mass="19763">MEYSRTPTSFKSESCGDITVPVQELVHGSQETTIGDSTKPVDEDHKLLTPHKETFGLRKDPGPLQIFDPSKLHRAGEKDKEFSENQNSLIRGPEKGIGPRKEKDPYGSPPSLHQKKTGETSPKKRQANLKEQSKGKGKFKWNKPYPQNYRNPKRERTAMDNVLNMERTLMEFK</sequence>
<feature type="compositionally biased region" description="Basic and acidic residues" evidence="1">
    <location>
        <begin position="92"/>
        <end position="105"/>
    </location>
</feature>
<gene>
    <name evidence="2" type="ORF">O181_070631</name>
</gene>
<reference evidence="2" key="1">
    <citation type="submission" date="2021-03" db="EMBL/GenBank/DDBJ databases">
        <title>Draft genome sequence of rust myrtle Austropuccinia psidii MF-1, a brazilian biotype.</title>
        <authorList>
            <person name="Quecine M.C."/>
            <person name="Pachon D.M.R."/>
            <person name="Bonatelli M.L."/>
            <person name="Correr F.H."/>
            <person name="Franceschini L.M."/>
            <person name="Leite T.F."/>
            <person name="Margarido G.R.A."/>
            <person name="Almeida C.A."/>
            <person name="Ferrarezi J.A."/>
            <person name="Labate C.A."/>
        </authorList>
    </citation>
    <scope>NUCLEOTIDE SEQUENCE</scope>
    <source>
        <strain evidence="2">MF-1</strain>
    </source>
</reference>